<dbReference type="PROSITE" id="PS50035">
    <property type="entry name" value="PLD"/>
    <property type="match status" value="1"/>
</dbReference>
<evidence type="ECO:0000313" key="2">
    <source>
        <dbReference type="EMBL" id="SMX26413.1"/>
    </source>
</evidence>
<dbReference type="AlphaFoldDB" id="A0A238J7T7"/>
<dbReference type="EMBL" id="FXXP01000001">
    <property type="protein sequence ID" value="SMX26413.1"/>
    <property type="molecule type" value="Genomic_DNA"/>
</dbReference>
<feature type="domain" description="PLD phosphodiesterase" evidence="1">
    <location>
        <begin position="196"/>
        <end position="223"/>
    </location>
</feature>
<keyword evidence="3" id="KW-1185">Reference proteome</keyword>
<reference evidence="3" key="1">
    <citation type="submission" date="2017-05" db="EMBL/GenBank/DDBJ databases">
        <authorList>
            <person name="Rodrigo-Torres L."/>
            <person name="Arahal R. D."/>
            <person name="Lucena T."/>
        </authorList>
    </citation>
    <scope>NUCLEOTIDE SEQUENCE [LARGE SCALE GENOMIC DNA]</scope>
    <source>
        <strain evidence="3">CECT 8649</strain>
    </source>
</reference>
<dbReference type="RefSeq" id="WP_235871868.1">
    <property type="nucleotide sequence ID" value="NZ_FXXP01000001.1"/>
</dbReference>
<dbReference type="InterPro" id="IPR001736">
    <property type="entry name" value="PLipase_D/transphosphatidylase"/>
</dbReference>
<dbReference type="SUPFAM" id="SSF56219">
    <property type="entry name" value="DNase I-like"/>
    <property type="match status" value="1"/>
</dbReference>
<dbReference type="Pfam" id="PF03372">
    <property type="entry name" value="Exo_endo_phos"/>
    <property type="match status" value="1"/>
</dbReference>
<dbReference type="Proteomes" id="UP000225972">
    <property type="component" value="Unassembled WGS sequence"/>
</dbReference>
<accession>A0A238J7T7</accession>
<proteinExistence type="predicted"/>
<organism evidence="2 3">
    <name type="scientific">Pelagimonas phthalicica</name>
    <dbReference type="NCBI Taxonomy" id="1037362"/>
    <lineage>
        <taxon>Bacteria</taxon>
        <taxon>Pseudomonadati</taxon>
        <taxon>Pseudomonadota</taxon>
        <taxon>Alphaproteobacteria</taxon>
        <taxon>Rhodobacterales</taxon>
        <taxon>Roseobacteraceae</taxon>
        <taxon>Pelagimonas</taxon>
    </lineage>
</organism>
<evidence type="ECO:0000259" key="1">
    <source>
        <dbReference type="PROSITE" id="PS50035"/>
    </source>
</evidence>
<name>A0A238J7T7_9RHOB</name>
<dbReference type="GO" id="GO:0003824">
    <property type="term" value="F:catalytic activity"/>
    <property type="evidence" value="ECO:0007669"/>
    <property type="project" value="InterPro"/>
</dbReference>
<protein>
    <recommendedName>
        <fullName evidence="1">PLD phosphodiesterase domain-containing protein</fullName>
    </recommendedName>
</protein>
<gene>
    <name evidence="2" type="ORF">TRP8649_00490</name>
</gene>
<dbReference type="InterPro" id="IPR005135">
    <property type="entry name" value="Endo/exonuclease/phosphatase"/>
</dbReference>
<dbReference type="Gene3D" id="3.60.10.10">
    <property type="entry name" value="Endonuclease/exonuclease/phosphatase"/>
    <property type="match status" value="1"/>
</dbReference>
<dbReference type="InterPro" id="IPR036691">
    <property type="entry name" value="Endo/exonu/phosph_ase_sf"/>
</dbReference>
<evidence type="ECO:0000313" key="3">
    <source>
        <dbReference type="Proteomes" id="UP000225972"/>
    </source>
</evidence>
<dbReference type="GO" id="GO:0006793">
    <property type="term" value="P:phosphorus metabolic process"/>
    <property type="evidence" value="ECO:0007669"/>
    <property type="project" value="UniProtKB-ARBA"/>
</dbReference>
<sequence>MATWHGDFSRKGPGLLVRELAGDKPVPGVASIAQARPDILLLTNFDFDAGHVALGALQSRLRDQSWPMPHLFALRPNTGLPTGVDVDGDGKLGGPRDAQGFGYFSGQGGQAILSRYPVRLVADHSGAFWADAPGSLIAKDDPVGAAQRLSSSAHWAVEVEVDGAKVTLLTLAATPPVFDGPEDRNGRRNRDEVLYWSHVLHDKAAFADAPVVVLGNFNLDPDRGQGLHEAVAQVLAHDRLQDPLPKVPTVKWERAGEMRISYILPDQSLRIGKAEVMPPEPKAGPHRLVWMDLLLD</sequence>